<dbReference type="CDD" id="cd02231">
    <property type="entry name" value="cupin_BLL6423-like"/>
    <property type="match status" value="1"/>
</dbReference>
<dbReference type="AlphaFoldDB" id="A0A9W9NE46"/>
<feature type="domain" description="Cupin type-2" evidence="1">
    <location>
        <begin position="94"/>
        <end position="152"/>
    </location>
</feature>
<comment type="caution">
    <text evidence="2">The sequence shown here is derived from an EMBL/GenBank/DDBJ whole genome shotgun (WGS) entry which is preliminary data.</text>
</comment>
<keyword evidence="3" id="KW-1185">Reference proteome</keyword>
<name>A0A9W9NE46_9EURO</name>
<evidence type="ECO:0000313" key="2">
    <source>
        <dbReference type="EMBL" id="KAJ5218217.1"/>
    </source>
</evidence>
<dbReference type="SUPFAM" id="SSF51182">
    <property type="entry name" value="RmlC-like cupins"/>
    <property type="match status" value="1"/>
</dbReference>
<proteinExistence type="predicted"/>
<dbReference type="RefSeq" id="XP_058312790.1">
    <property type="nucleotide sequence ID" value="XM_058447379.1"/>
</dbReference>
<accession>A0A9W9NE46</accession>
<dbReference type="PANTHER" id="PTHR36156:SF2">
    <property type="entry name" value="CUPIN TYPE-2 DOMAIN-CONTAINING PROTEIN"/>
    <property type="match status" value="1"/>
</dbReference>
<protein>
    <recommendedName>
        <fullName evidence="1">Cupin type-2 domain-containing protein</fullName>
    </recommendedName>
</protein>
<gene>
    <name evidence="2" type="ORF">N7498_000316</name>
</gene>
<organism evidence="2 3">
    <name type="scientific">Penicillium cinerascens</name>
    <dbReference type="NCBI Taxonomy" id="70096"/>
    <lineage>
        <taxon>Eukaryota</taxon>
        <taxon>Fungi</taxon>
        <taxon>Dikarya</taxon>
        <taxon>Ascomycota</taxon>
        <taxon>Pezizomycotina</taxon>
        <taxon>Eurotiomycetes</taxon>
        <taxon>Eurotiomycetidae</taxon>
        <taxon>Eurotiales</taxon>
        <taxon>Aspergillaceae</taxon>
        <taxon>Penicillium</taxon>
    </lineage>
</organism>
<dbReference type="InterPro" id="IPR014710">
    <property type="entry name" value="RmlC-like_jellyroll"/>
</dbReference>
<reference evidence="2" key="1">
    <citation type="submission" date="2022-12" db="EMBL/GenBank/DDBJ databases">
        <authorList>
            <person name="Petersen C."/>
        </authorList>
    </citation>
    <scope>NUCLEOTIDE SEQUENCE</scope>
    <source>
        <strain evidence="2">IBT 15544</strain>
    </source>
</reference>
<dbReference type="EMBL" id="JAPQKR010000004">
    <property type="protein sequence ID" value="KAJ5218217.1"/>
    <property type="molecule type" value="Genomic_DNA"/>
</dbReference>
<dbReference type="OrthoDB" id="5840532at2759"/>
<dbReference type="Pfam" id="PF07883">
    <property type="entry name" value="Cupin_2"/>
    <property type="match status" value="1"/>
</dbReference>
<dbReference type="InterPro" id="IPR047142">
    <property type="entry name" value="OryJ/VirC-like"/>
</dbReference>
<dbReference type="GeneID" id="83174679"/>
<dbReference type="PANTHER" id="PTHR36156">
    <property type="entry name" value="SLR2101 PROTEIN"/>
    <property type="match status" value="1"/>
</dbReference>
<dbReference type="Gene3D" id="2.60.120.10">
    <property type="entry name" value="Jelly Rolls"/>
    <property type="match status" value="1"/>
</dbReference>
<evidence type="ECO:0000313" key="3">
    <source>
        <dbReference type="Proteomes" id="UP001150904"/>
    </source>
</evidence>
<dbReference type="InterPro" id="IPR013096">
    <property type="entry name" value="Cupin_2"/>
</dbReference>
<reference evidence="2" key="2">
    <citation type="journal article" date="2023" name="IMA Fungus">
        <title>Comparative genomic study of the Penicillium genus elucidates a diverse pangenome and 15 lateral gene transfer events.</title>
        <authorList>
            <person name="Petersen C."/>
            <person name="Sorensen T."/>
            <person name="Nielsen M.R."/>
            <person name="Sondergaard T.E."/>
            <person name="Sorensen J.L."/>
            <person name="Fitzpatrick D.A."/>
            <person name="Frisvad J.C."/>
            <person name="Nielsen K.L."/>
        </authorList>
    </citation>
    <scope>NUCLEOTIDE SEQUENCE</scope>
    <source>
        <strain evidence="2">IBT 15544</strain>
    </source>
</reference>
<sequence length="194" mass="21456">MSENRPNEGQLAPDLPGVNINITDHDEFGNEAFLPARPGNWQAYDNNSMAFSVLYTTSEFPVSLNDGHDLAKHDQITASKKLGLVNPGGTVWRIVDFAPGFESMMHRTRSLDFGIVIEGTIELILASGEKRFLHRGDVSVQRGTNHAWRNPDLTRWCRMAYVLQDAQPVLVNGEPLKEDLGHSTGDIPASECAN</sequence>
<evidence type="ECO:0000259" key="1">
    <source>
        <dbReference type="Pfam" id="PF07883"/>
    </source>
</evidence>
<dbReference type="InterPro" id="IPR011051">
    <property type="entry name" value="RmlC_Cupin_sf"/>
</dbReference>
<dbReference type="Proteomes" id="UP001150904">
    <property type="component" value="Unassembled WGS sequence"/>
</dbReference>